<reference evidence="3 4" key="1">
    <citation type="journal article" date="2012" name="Appl. Environ. Microbiol.">
        <title>Genome Sequence of Thermotolerant Bacillus methanolicus: Features and Regulation Related to Methylotrophy and Production of L-Lysine and L-Glutamate from Methanol.</title>
        <authorList>
            <person name="Heggeset T.M."/>
            <person name="Krog A."/>
            <person name="Balzer S."/>
            <person name="Wentzel A."/>
            <person name="Ellingsen T.E."/>
            <person name="Brautaset T."/>
        </authorList>
    </citation>
    <scope>NUCLEOTIDE SEQUENCE [LARGE SCALE GENOMIC DNA]</scope>
    <source>
        <strain evidence="3 4">PB1</strain>
    </source>
</reference>
<name>I3DYH6_BACMT</name>
<dbReference type="PANTHER" id="PTHR40070:SF1">
    <property type="entry name" value="UPF0478 PROTEIN YTXG"/>
    <property type="match status" value="1"/>
</dbReference>
<evidence type="ECO:0000313" key="4">
    <source>
        <dbReference type="Proteomes" id="UP000010523"/>
    </source>
</evidence>
<organism evidence="3 4">
    <name type="scientific">Bacillus methanolicus PB1</name>
    <dbReference type="NCBI Taxonomy" id="997296"/>
    <lineage>
        <taxon>Bacteria</taxon>
        <taxon>Bacillati</taxon>
        <taxon>Bacillota</taxon>
        <taxon>Bacilli</taxon>
        <taxon>Bacillales</taxon>
        <taxon>Bacillaceae</taxon>
        <taxon>Bacillus</taxon>
    </lineage>
</organism>
<dbReference type="Proteomes" id="UP000010523">
    <property type="component" value="Unassembled WGS sequence"/>
</dbReference>
<proteinExistence type="predicted"/>
<dbReference type="PATRIC" id="fig|997296.3.peg.3601"/>
<evidence type="ECO:0000256" key="2">
    <source>
        <dbReference type="SAM" id="Phobius"/>
    </source>
</evidence>
<keyword evidence="2" id="KW-0472">Membrane</keyword>
<sequence length="161" mass="18314">MEILLYLSAIVAAISFLFLVIFLSITLRSLRSTLDNVSRTLSGLEKQLGGVTRETTELLHKTNSLADDIQKKSESLNSVIEAVKDVGHSVKKFNQSLQNITLTVNQKLEQNKDKISQVVQLGNVLFELRDKWKARKTQNNSYKRGIHPSDNALREKERSRY</sequence>
<dbReference type="RefSeq" id="WP_004438989.1">
    <property type="nucleotide sequence ID" value="NZ_AFEU01000003.1"/>
</dbReference>
<dbReference type="Gene3D" id="1.10.287.950">
    <property type="entry name" value="Methyl-accepting chemotaxis protein"/>
    <property type="match status" value="1"/>
</dbReference>
<evidence type="ECO:0000313" key="3">
    <source>
        <dbReference type="EMBL" id="EIJ79297.1"/>
    </source>
</evidence>
<gene>
    <name evidence="3" type="ORF">PB1_17109</name>
</gene>
<dbReference type="Pfam" id="PF06103">
    <property type="entry name" value="DUF948"/>
    <property type="match status" value="1"/>
</dbReference>
<dbReference type="OrthoDB" id="2366030at2"/>
<dbReference type="eggNOG" id="COG4768">
    <property type="taxonomic scope" value="Bacteria"/>
</dbReference>
<evidence type="ECO:0000256" key="1">
    <source>
        <dbReference type="SAM" id="MobiDB-lite"/>
    </source>
</evidence>
<dbReference type="STRING" id="997296.PB1_17109"/>
<keyword evidence="2" id="KW-1133">Transmembrane helix</keyword>
<feature type="region of interest" description="Disordered" evidence="1">
    <location>
        <begin position="137"/>
        <end position="161"/>
    </location>
</feature>
<feature type="compositionally biased region" description="Basic and acidic residues" evidence="1">
    <location>
        <begin position="152"/>
        <end position="161"/>
    </location>
</feature>
<feature type="transmembrane region" description="Helical" evidence="2">
    <location>
        <begin position="6"/>
        <end position="27"/>
    </location>
</feature>
<keyword evidence="4" id="KW-1185">Reference proteome</keyword>
<accession>I3DYH6</accession>
<dbReference type="SUPFAM" id="SSF58104">
    <property type="entry name" value="Methyl-accepting chemotaxis protein (MCP) signaling domain"/>
    <property type="match status" value="1"/>
</dbReference>
<dbReference type="PANTHER" id="PTHR40070">
    <property type="entry name" value="UPF0478 PROTEIN YTXG"/>
    <property type="match status" value="1"/>
</dbReference>
<protein>
    <recommendedName>
        <fullName evidence="5">General stress protein</fullName>
    </recommendedName>
</protein>
<keyword evidence="2" id="KW-0812">Transmembrane</keyword>
<comment type="caution">
    <text evidence="3">The sequence shown here is derived from an EMBL/GenBank/DDBJ whole genome shotgun (WGS) entry which is preliminary data.</text>
</comment>
<dbReference type="EMBL" id="AFEU01000003">
    <property type="protein sequence ID" value="EIJ79297.1"/>
    <property type="molecule type" value="Genomic_DNA"/>
</dbReference>
<dbReference type="InterPro" id="IPR009293">
    <property type="entry name" value="UPF0478"/>
</dbReference>
<dbReference type="AlphaFoldDB" id="I3DYH6"/>
<evidence type="ECO:0008006" key="5">
    <source>
        <dbReference type="Google" id="ProtNLM"/>
    </source>
</evidence>